<name>A0AAV5SQF0_9BILA</name>
<accession>A0AAV5SQF0</accession>
<dbReference type="SUPFAM" id="SSF49599">
    <property type="entry name" value="TRAF domain-like"/>
    <property type="match status" value="1"/>
</dbReference>
<dbReference type="InterPro" id="IPR011333">
    <property type="entry name" value="SKP1/BTB/POZ_sf"/>
</dbReference>
<dbReference type="Pfam" id="PF00651">
    <property type="entry name" value="BTB"/>
    <property type="match status" value="1"/>
</dbReference>
<dbReference type="PANTHER" id="PTHR47022">
    <property type="entry name" value="BTB AND MATH DOMAIN-CONTAINING PROTEIN 36-RELATED"/>
    <property type="match status" value="1"/>
</dbReference>
<protein>
    <recommendedName>
        <fullName evidence="5">BTB domain-containing protein</fullName>
    </recommendedName>
</protein>
<evidence type="ECO:0000259" key="1">
    <source>
        <dbReference type="PROSITE" id="PS50097"/>
    </source>
</evidence>
<dbReference type="Proteomes" id="UP001432027">
    <property type="component" value="Unassembled WGS sequence"/>
</dbReference>
<feature type="domain" description="BTB" evidence="1">
    <location>
        <begin position="155"/>
        <end position="220"/>
    </location>
</feature>
<dbReference type="Gene3D" id="3.30.710.10">
    <property type="entry name" value="Potassium Channel Kv1.1, Chain A"/>
    <property type="match status" value="1"/>
</dbReference>
<sequence length="240" mass="27795">DNYTFGVIRFEVDQVSTLNSDGQWSPEVKVGGVPWKVKVSKRCSHLPRSSSPWLRIELHSTNAQSTPYKIDLDAQFILVNADTSKSYAFTKKESFVRDHKKRGCYLKKWKRVSNEESGFIKDDKITVEVRILVNEMKGTKDVPLMDFTNPNEPFHDVTLVIGGEKIYVNKQYLSIHSPVFQTMFYGNFDEKNKKELKGVHREEFVEMLHAIYPSCKKITDIKYNNVSAEYLLKLGDQFQI</sequence>
<dbReference type="PROSITE" id="PS50144">
    <property type="entry name" value="MATH"/>
    <property type="match status" value="1"/>
</dbReference>
<evidence type="ECO:0000259" key="2">
    <source>
        <dbReference type="PROSITE" id="PS50144"/>
    </source>
</evidence>
<dbReference type="SMART" id="SM00225">
    <property type="entry name" value="BTB"/>
    <property type="match status" value="1"/>
</dbReference>
<dbReference type="PANTHER" id="PTHR47022:SF1">
    <property type="entry name" value="BTB AND MATH DOMAIN-CONTAINING PROTEIN 36-RELATED"/>
    <property type="match status" value="1"/>
</dbReference>
<dbReference type="PROSITE" id="PS50097">
    <property type="entry name" value="BTB"/>
    <property type="match status" value="1"/>
</dbReference>
<proteinExistence type="predicted"/>
<feature type="non-terminal residue" evidence="3">
    <location>
        <position position="1"/>
    </location>
</feature>
<evidence type="ECO:0000313" key="4">
    <source>
        <dbReference type="Proteomes" id="UP001432027"/>
    </source>
</evidence>
<dbReference type="CDD" id="cd18186">
    <property type="entry name" value="BTB_POZ_ZBTB_KLHL-like"/>
    <property type="match status" value="1"/>
</dbReference>
<dbReference type="InterPro" id="IPR002083">
    <property type="entry name" value="MATH/TRAF_dom"/>
</dbReference>
<feature type="non-terminal residue" evidence="3">
    <location>
        <position position="240"/>
    </location>
</feature>
<dbReference type="Pfam" id="PF00917">
    <property type="entry name" value="MATH"/>
    <property type="match status" value="1"/>
</dbReference>
<evidence type="ECO:0008006" key="5">
    <source>
        <dbReference type="Google" id="ProtNLM"/>
    </source>
</evidence>
<dbReference type="CDD" id="cd00121">
    <property type="entry name" value="MATH"/>
    <property type="match status" value="1"/>
</dbReference>
<evidence type="ECO:0000313" key="3">
    <source>
        <dbReference type="EMBL" id="GMS85602.1"/>
    </source>
</evidence>
<dbReference type="AlphaFoldDB" id="A0AAV5SQF0"/>
<dbReference type="SUPFAM" id="SSF54695">
    <property type="entry name" value="POZ domain"/>
    <property type="match status" value="1"/>
</dbReference>
<dbReference type="InterPro" id="IPR008974">
    <property type="entry name" value="TRAF-like"/>
</dbReference>
<dbReference type="EMBL" id="BTSX01000002">
    <property type="protein sequence ID" value="GMS85602.1"/>
    <property type="molecule type" value="Genomic_DNA"/>
</dbReference>
<keyword evidence="4" id="KW-1185">Reference proteome</keyword>
<comment type="caution">
    <text evidence="3">The sequence shown here is derived from an EMBL/GenBank/DDBJ whole genome shotgun (WGS) entry which is preliminary data.</text>
</comment>
<reference evidence="3" key="1">
    <citation type="submission" date="2023-10" db="EMBL/GenBank/DDBJ databases">
        <title>Genome assembly of Pristionchus species.</title>
        <authorList>
            <person name="Yoshida K."/>
            <person name="Sommer R.J."/>
        </authorList>
    </citation>
    <scope>NUCLEOTIDE SEQUENCE</scope>
    <source>
        <strain evidence="3">RS0144</strain>
    </source>
</reference>
<gene>
    <name evidence="3" type="ORF">PENTCL1PPCAC_7777</name>
</gene>
<feature type="domain" description="MATH" evidence="2">
    <location>
        <begin position="5"/>
        <end position="131"/>
    </location>
</feature>
<dbReference type="InterPro" id="IPR000210">
    <property type="entry name" value="BTB/POZ_dom"/>
</dbReference>
<dbReference type="Gene3D" id="2.60.210.10">
    <property type="entry name" value="Apoptosis, Tumor Necrosis Factor Receptor Associated Protein 2, Chain A"/>
    <property type="match status" value="1"/>
</dbReference>
<organism evidence="3 4">
    <name type="scientific">Pristionchus entomophagus</name>
    <dbReference type="NCBI Taxonomy" id="358040"/>
    <lineage>
        <taxon>Eukaryota</taxon>
        <taxon>Metazoa</taxon>
        <taxon>Ecdysozoa</taxon>
        <taxon>Nematoda</taxon>
        <taxon>Chromadorea</taxon>
        <taxon>Rhabditida</taxon>
        <taxon>Rhabditina</taxon>
        <taxon>Diplogasteromorpha</taxon>
        <taxon>Diplogasteroidea</taxon>
        <taxon>Neodiplogasteridae</taxon>
        <taxon>Pristionchus</taxon>
    </lineage>
</organism>